<evidence type="ECO:0000256" key="1">
    <source>
        <dbReference type="SAM" id="SignalP"/>
    </source>
</evidence>
<name>A0A9X1TZH7_9SPHN</name>
<sequence length="606" mass="62376">MIRSRLFAASLLAASALTAATPAYAQRIDRIVAFGDSYADDGNFFQLVGLIPPPAPYSTGRFSGATNYIDTLGQLLNAPIDDFAIGGALTDNTNTNGPPLGFVTEWNAFLAGGGGAFPTVSGTFGENDLLAVSIGGNDARFYQRNGGTVAGAPAAATASAAFATAGLNALVGAGAQNISFLAGNTAILPEVAGDPAAQAVRSAYSTTFNSAIQSTLAGYAADGVMVHYLDLSLVGQQITNNLAAYGLTGVACPTLPNTSCIADPSQKFLFYFDQLHLTSAGFAIVGQYVATQLEAPLVLQGASDMSLDVAHQFGRTLTSRMDTGSPRDGDMPEGLKLFVVGDGYSRHLNAGQRNDAYRSSGVGATAGVEYGFGSGVAGVAVNYTKPKINFGNDAAGNEGHSIQLGGYAGVGIAGGFVQGYAGYGWNKHDIERTGVVQDMEADPKGHHFIAGGKAGYLMPVGKVRAGPVIGLDYAKAKVDSYTESGDPALTLNVDSLTYQSLRGSLGLEVRGDFAGNGVQFRPFAAAAVEKDFTGDERTIRFAQTSAPTIVNSFALEDASKKAYGRFSGGFSAAIFSNVNLDVAGSATIGKDQGNETSANVGVRIGF</sequence>
<evidence type="ECO:0000313" key="3">
    <source>
        <dbReference type="EMBL" id="MCF2515842.1"/>
    </source>
</evidence>
<dbReference type="SMART" id="SM00869">
    <property type="entry name" value="Autotransporter"/>
    <property type="match status" value="1"/>
</dbReference>
<dbReference type="AlphaFoldDB" id="A0A9X1TZH7"/>
<feature type="signal peptide" evidence="1">
    <location>
        <begin position="1"/>
        <end position="25"/>
    </location>
</feature>
<accession>A0A9X1TZH7</accession>
<dbReference type="RefSeq" id="WP_235068548.1">
    <property type="nucleotide sequence ID" value="NZ_JAKFGM010000003.1"/>
</dbReference>
<keyword evidence="4" id="KW-1185">Reference proteome</keyword>
<evidence type="ECO:0000259" key="2">
    <source>
        <dbReference type="PROSITE" id="PS51208"/>
    </source>
</evidence>
<evidence type="ECO:0000313" key="4">
    <source>
        <dbReference type="Proteomes" id="UP001139410"/>
    </source>
</evidence>
<dbReference type="Pfam" id="PF00657">
    <property type="entry name" value="Lipase_GDSL"/>
    <property type="match status" value="1"/>
</dbReference>
<dbReference type="PROSITE" id="PS51208">
    <property type="entry name" value="AUTOTRANSPORTER"/>
    <property type="match status" value="1"/>
</dbReference>
<dbReference type="Pfam" id="PF03797">
    <property type="entry name" value="Autotransporter"/>
    <property type="match status" value="1"/>
</dbReference>
<dbReference type="Gene3D" id="2.40.128.130">
    <property type="entry name" value="Autotransporter beta-domain"/>
    <property type="match status" value="1"/>
</dbReference>
<dbReference type="InterPro" id="IPR036514">
    <property type="entry name" value="SGNH_hydro_sf"/>
</dbReference>
<feature type="chain" id="PRO_5040952829" evidence="1">
    <location>
        <begin position="26"/>
        <end position="606"/>
    </location>
</feature>
<organism evidence="3 4">
    <name type="scientific">Sphingomonas cremea</name>
    <dbReference type="NCBI Taxonomy" id="2904799"/>
    <lineage>
        <taxon>Bacteria</taxon>
        <taxon>Pseudomonadati</taxon>
        <taxon>Pseudomonadota</taxon>
        <taxon>Alphaproteobacteria</taxon>
        <taxon>Sphingomonadales</taxon>
        <taxon>Sphingomonadaceae</taxon>
        <taxon>Sphingomonas</taxon>
    </lineage>
</organism>
<dbReference type="EMBL" id="JAKFGM010000003">
    <property type="protein sequence ID" value="MCF2515842.1"/>
    <property type="molecule type" value="Genomic_DNA"/>
</dbReference>
<feature type="domain" description="Autotransporter" evidence="2">
    <location>
        <begin position="330"/>
        <end position="606"/>
    </location>
</feature>
<gene>
    <name evidence="3" type="ORF">LVY65_12325</name>
</gene>
<comment type="caution">
    <text evidence="3">The sequence shown here is derived from an EMBL/GenBank/DDBJ whole genome shotgun (WGS) entry which is preliminary data.</text>
</comment>
<dbReference type="GO" id="GO:0016788">
    <property type="term" value="F:hydrolase activity, acting on ester bonds"/>
    <property type="evidence" value="ECO:0007669"/>
    <property type="project" value="InterPro"/>
</dbReference>
<reference evidence="3" key="1">
    <citation type="submission" date="2022-01" db="EMBL/GenBank/DDBJ databases">
        <authorList>
            <person name="Jo J.-H."/>
            <person name="Im W.-T."/>
        </authorList>
    </citation>
    <scope>NUCLEOTIDE SEQUENCE</scope>
    <source>
        <strain evidence="3">G124</strain>
    </source>
</reference>
<dbReference type="InterPro" id="IPR005546">
    <property type="entry name" value="Autotransporte_beta"/>
</dbReference>
<proteinExistence type="predicted"/>
<dbReference type="SUPFAM" id="SSF52266">
    <property type="entry name" value="SGNH hydrolase"/>
    <property type="match status" value="1"/>
</dbReference>
<dbReference type="Proteomes" id="UP001139410">
    <property type="component" value="Unassembled WGS sequence"/>
</dbReference>
<dbReference type="Gene3D" id="3.40.50.1110">
    <property type="entry name" value="SGNH hydrolase"/>
    <property type="match status" value="1"/>
</dbReference>
<dbReference type="InterPro" id="IPR001087">
    <property type="entry name" value="GDSL"/>
</dbReference>
<dbReference type="InterPro" id="IPR036709">
    <property type="entry name" value="Autotransporte_beta_dom_sf"/>
</dbReference>
<keyword evidence="1" id="KW-0732">Signal</keyword>
<dbReference type="SUPFAM" id="SSF103515">
    <property type="entry name" value="Autotransporter"/>
    <property type="match status" value="1"/>
</dbReference>
<protein>
    <submittedName>
        <fullName evidence="3">Autotransporter domain-containing protein</fullName>
    </submittedName>
</protein>